<reference evidence="1 2" key="1">
    <citation type="submission" date="2013-11" db="EMBL/GenBank/DDBJ databases">
        <title>Genome sequencing of Stegodyphus mimosarum.</title>
        <authorList>
            <person name="Bechsgaard J."/>
        </authorList>
    </citation>
    <scope>NUCLEOTIDE SEQUENCE [LARGE SCALE GENOMIC DNA]</scope>
</reference>
<proteinExistence type="predicted"/>
<dbReference type="AlphaFoldDB" id="A0A087SZQ8"/>
<evidence type="ECO:0000313" key="2">
    <source>
        <dbReference type="Proteomes" id="UP000054359"/>
    </source>
</evidence>
<feature type="non-terminal residue" evidence="1">
    <location>
        <position position="38"/>
    </location>
</feature>
<organism evidence="1 2">
    <name type="scientific">Stegodyphus mimosarum</name>
    <name type="common">African social velvet spider</name>
    <dbReference type="NCBI Taxonomy" id="407821"/>
    <lineage>
        <taxon>Eukaryota</taxon>
        <taxon>Metazoa</taxon>
        <taxon>Ecdysozoa</taxon>
        <taxon>Arthropoda</taxon>
        <taxon>Chelicerata</taxon>
        <taxon>Arachnida</taxon>
        <taxon>Araneae</taxon>
        <taxon>Araneomorphae</taxon>
        <taxon>Entelegynae</taxon>
        <taxon>Eresoidea</taxon>
        <taxon>Eresidae</taxon>
        <taxon>Stegodyphus</taxon>
    </lineage>
</organism>
<dbReference type="EMBL" id="KK112708">
    <property type="protein sequence ID" value="KFM58347.1"/>
    <property type="molecule type" value="Genomic_DNA"/>
</dbReference>
<protein>
    <submittedName>
        <fullName evidence="1">Uncharacterized protein</fullName>
    </submittedName>
</protein>
<evidence type="ECO:0000313" key="1">
    <source>
        <dbReference type="EMBL" id="KFM58347.1"/>
    </source>
</evidence>
<sequence>MSLWSPKEFHHSFKFFDVYEVVVAYIEFFKQAFIFFNF</sequence>
<gene>
    <name evidence="1" type="ORF">X975_04272</name>
</gene>
<name>A0A087SZQ8_STEMI</name>
<accession>A0A087SZQ8</accession>
<keyword evidence="2" id="KW-1185">Reference proteome</keyword>
<dbReference type="Proteomes" id="UP000054359">
    <property type="component" value="Unassembled WGS sequence"/>
</dbReference>